<evidence type="ECO:0000256" key="1">
    <source>
        <dbReference type="SAM" id="MobiDB-lite"/>
    </source>
</evidence>
<dbReference type="InterPro" id="IPR032675">
    <property type="entry name" value="LRR_dom_sf"/>
</dbReference>
<accession>A0A067RFD2</accession>
<name>A0A067RFD2_ZOONE</name>
<proteinExistence type="predicted"/>
<sequence length="503" mass="57480">MRVLVLLCLALLCCGASKLCDTGGLCSCDRTWGKIECSCTSTEIKELTLSPSNVPEGTVYLRIQNCSKVYVSPHTWVNHREVRHVEFFNIKELIIESNSFSWNETLALEPVPQPGLAVSIISSRIREIPSYTFKGRLTGITFNNVTIGKIRAFAFASLHNTEKLELIECSVTTFEAQAFKKFSLEKLKIIGGHFGGSVPSRTWVDLEVHNELLIERVIFSTLRSSAFIIHGPKIFRLFENYFDNVEGEAFHVKMHGKTLIQNNIFKTLAKGAFIRISVEDFIIKIKGRPALQFENNTIEFFENGCLVFNTTSVEAQLDHILLNQTCSCTLLETWSSELDFHSSLHNHQNQQESYASDVFWCKQDVSENNGRSYIHFKDFSQQCVVTTGLHMFLIIILTSSLLLLALVLLVIFLWNRRRSRYQKRWINVPTTPNNDSKKKKLNNKGSNVQNKSENGQDSRLIMVVPGGRTYREMELHVIEERTEPIVEHECVDTTIDERFVNNR</sequence>
<gene>
    <name evidence="4" type="ORF">L798_02785</name>
</gene>
<feature type="chain" id="PRO_5001648546" evidence="3">
    <location>
        <begin position="17"/>
        <end position="503"/>
    </location>
</feature>
<dbReference type="OrthoDB" id="6360013at2759"/>
<dbReference type="SUPFAM" id="SSF52058">
    <property type="entry name" value="L domain-like"/>
    <property type="match status" value="1"/>
</dbReference>
<dbReference type="STRING" id="136037.A0A067RFD2"/>
<reference evidence="4 5" key="1">
    <citation type="journal article" date="2014" name="Nat. Commun.">
        <title>Molecular traces of alternative social organization in a termite genome.</title>
        <authorList>
            <person name="Terrapon N."/>
            <person name="Li C."/>
            <person name="Robertson H.M."/>
            <person name="Ji L."/>
            <person name="Meng X."/>
            <person name="Booth W."/>
            <person name="Chen Z."/>
            <person name="Childers C.P."/>
            <person name="Glastad K.M."/>
            <person name="Gokhale K."/>
            <person name="Gowin J."/>
            <person name="Gronenberg W."/>
            <person name="Hermansen R.A."/>
            <person name="Hu H."/>
            <person name="Hunt B.G."/>
            <person name="Huylmans A.K."/>
            <person name="Khalil S.M."/>
            <person name="Mitchell R.D."/>
            <person name="Munoz-Torres M.C."/>
            <person name="Mustard J.A."/>
            <person name="Pan H."/>
            <person name="Reese J.T."/>
            <person name="Scharf M.E."/>
            <person name="Sun F."/>
            <person name="Vogel H."/>
            <person name="Xiao J."/>
            <person name="Yang W."/>
            <person name="Yang Z."/>
            <person name="Yang Z."/>
            <person name="Zhou J."/>
            <person name="Zhu J."/>
            <person name="Brent C.S."/>
            <person name="Elsik C.G."/>
            <person name="Goodisman M.A."/>
            <person name="Liberles D.A."/>
            <person name="Roe R.M."/>
            <person name="Vargo E.L."/>
            <person name="Vilcinskas A."/>
            <person name="Wang J."/>
            <person name="Bornberg-Bauer E."/>
            <person name="Korb J."/>
            <person name="Zhang G."/>
            <person name="Liebig J."/>
        </authorList>
    </citation>
    <scope>NUCLEOTIDE SEQUENCE [LARGE SCALE GENOMIC DNA]</scope>
    <source>
        <tissue evidence="4">Whole organism</tissue>
    </source>
</reference>
<evidence type="ECO:0000313" key="5">
    <source>
        <dbReference type="Proteomes" id="UP000027135"/>
    </source>
</evidence>
<keyword evidence="3" id="KW-0732">Signal</keyword>
<keyword evidence="2" id="KW-1133">Transmembrane helix</keyword>
<feature type="signal peptide" evidence="3">
    <location>
        <begin position="1"/>
        <end position="16"/>
    </location>
</feature>
<organism evidence="4 5">
    <name type="scientific">Zootermopsis nevadensis</name>
    <name type="common">Dampwood termite</name>
    <dbReference type="NCBI Taxonomy" id="136037"/>
    <lineage>
        <taxon>Eukaryota</taxon>
        <taxon>Metazoa</taxon>
        <taxon>Ecdysozoa</taxon>
        <taxon>Arthropoda</taxon>
        <taxon>Hexapoda</taxon>
        <taxon>Insecta</taxon>
        <taxon>Pterygota</taxon>
        <taxon>Neoptera</taxon>
        <taxon>Polyneoptera</taxon>
        <taxon>Dictyoptera</taxon>
        <taxon>Blattodea</taxon>
        <taxon>Blattoidea</taxon>
        <taxon>Termitoidae</taxon>
        <taxon>Termopsidae</taxon>
        <taxon>Zootermopsis</taxon>
    </lineage>
</organism>
<evidence type="ECO:0000313" key="4">
    <source>
        <dbReference type="EMBL" id="KDR21728.1"/>
    </source>
</evidence>
<keyword evidence="5" id="KW-1185">Reference proteome</keyword>
<dbReference type="Proteomes" id="UP000027135">
    <property type="component" value="Unassembled WGS sequence"/>
</dbReference>
<dbReference type="Gene3D" id="3.80.10.10">
    <property type="entry name" value="Ribonuclease Inhibitor"/>
    <property type="match status" value="1"/>
</dbReference>
<dbReference type="OMA" id="TIANCQF"/>
<keyword evidence="2" id="KW-0812">Transmembrane</keyword>
<keyword evidence="2" id="KW-0472">Membrane</keyword>
<dbReference type="eggNOG" id="ENOG502S1U6">
    <property type="taxonomic scope" value="Eukaryota"/>
</dbReference>
<evidence type="ECO:0000256" key="2">
    <source>
        <dbReference type="SAM" id="Phobius"/>
    </source>
</evidence>
<evidence type="ECO:0000256" key="3">
    <source>
        <dbReference type="SAM" id="SignalP"/>
    </source>
</evidence>
<feature type="region of interest" description="Disordered" evidence="1">
    <location>
        <begin position="427"/>
        <end position="453"/>
    </location>
</feature>
<dbReference type="AlphaFoldDB" id="A0A067RFD2"/>
<feature type="transmembrane region" description="Helical" evidence="2">
    <location>
        <begin position="389"/>
        <end position="414"/>
    </location>
</feature>
<dbReference type="InParanoid" id="A0A067RFD2"/>
<protein>
    <submittedName>
        <fullName evidence="4">Uncharacterized protein</fullName>
    </submittedName>
</protein>
<dbReference type="EMBL" id="KK852542">
    <property type="protein sequence ID" value="KDR21728.1"/>
    <property type="molecule type" value="Genomic_DNA"/>
</dbReference>